<feature type="transmembrane region" description="Helical" evidence="1">
    <location>
        <begin position="28"/>
        <end position="48"/>
    </location>
</feature>
<proteinExistence type="predicted"/>
<accession>A0A815GY78</accession>
<sequence>MAGTSTIPPDYQDANPLLYTFRDDNTGIQPYFIAVSQFFFFEFSFRLWDRAVYGTWLLPSDFIDVKIVKSPPPPPPPPLPPPAIFAPRRRRASRIRTIYLLNYQKAILLKTSEELEENRKKPTFDLFDILFACSPLFAHAIWYCVIQSNCMSGAFATTWNCYNLFGYRIYNYLFDPYSMFAYEYVSKMIILRDKRHLEVPWIVRKKKWRQVLGKIIFYPSMIISTITFVFISAMLLPYIFTNVIPMIVIYSFIVTIYAYIVTIYAGLLKFYTFVTKKIFKIDNDKLPKIEMIVRKYHFKRRYIVYFAIRWSPHLVPFLFNLSQYFFYSADFLGALNREASSRSIVAYFERVRNSPQIVHTILTAI</sequence>
<evidence type="ECO:0000313" key="3">
    <source>
        <dbReference type="Proteomes" id="UP000663852"/>
    </source>
</evidence>
<dbReference type="OrthoDB" id="10005672at2759"/>
<name>A0A815GY78_ADIRI</name>
<feature type="transmembrane region" description="Helical" evidence="1">
    <location>
        <begin position="302"/>
        <end position="326"/>
    </location>
</feature>
<evidence type="ECO:0000256" key="1">
    <source>
        <dbReference type="SAM" id="Phobius"/>
    </source>
</evidence>
<dbReference type="EMBL" id="CAJNOJ010000257">
    <property type="protein sequence ID" value="CAF1344564.1"/>
    <property type="molecule type" value="Genomic_DNA"/>
</dbReference>
<organism evidence="2 3">
    <name type="scientific">Adineta ricciae</name>
    <name type="common">Rotifer</name>
    <dbReference type="NCBI Taxonomy" id="249248"/>
    <lineage>
        <taxon>Eukaryota</taxon>
        <taxon>Metazoa</taxon>
        <taxon>Spiralia</taxon>
        <taxon>Gnathifera</taxon>
        <taxon>Rotifera</taxon>
        <taxon>Eurotatoria</taxon>
        <taxon>Bdelloidea</taxon>
        <taxon>Adinetida</taxon>
        <taxon>Adinetidae</taxon>
        <taxon>Adineta</taxon>
    </lineage>
</organism>
<protein>
    <submittedName>
        <fullName evidence="2">Uncharacterized protein</fullName>
    </submittedName>
</protein>
<reference evidence="2" key="1">
    <citation type="submission" date="2021-02" db="EMBL/GenBank/DDBJ databases">
        <authorList>
            <person name="Nowell W R."/>
        </authorList>
    </citation>
    <scope>NUCLEOTIDE SEQUENCE</scope>
</reference>
<evidence type="ECO:0000313" key="2">
    <source>
        <dbReference type="EMBL" id="CAF1344564.1"/>
    </source>
</evidence>
<keyword evidence="1" id="KW-0812">Transmembrane</keyword>
<feature type="transmembrane region" description="Helical" evidence="1">
    <location>
        <begin position="246"/>
        <end position="267"/>
    </location>
</feature>
<gene>
    <name evidence="2" type="ORF">EDS130_LOCUS32928</name>
</gene>
<keyword evidence="1" id="KW-0472">Membrane</keyword>
<dbReference type="AlphaFoldDB" id="A0A815GY78"/>
<feature type="transmembrane region" description="Helical" evidence="1">
    <location>
        <begin position="215"/>
        <end position="240"/>
    </location>
</feature>
<comment type="caution">
    <text evidence="2">The sequence shown here is derived from an EMBL/GenBank/DDBJ whole genome shotgun (WGS) entry which is preliminary data.</text>
</comment>
<dbReference type="SUPFAM" id="SSF101447">
    <property type="entry name" value="Formin homology 2 domain (FH2 domain)"/>
    <property type="match status" value="1"/>
</dbReference>
<keyword evidence="1" id="KW-1133">Transmembrane helix</keyword>
<dbReference type="Proteomes" id="UP000663852">
    <property type="component" value="Unassembled WGS sequence"/>
</dbReference>